<dbReference type="Gene3D" id="3.40.50.1820">
    <property type="entry name" value="alpha/beta hydrolase"/>
    <property type="match status" value="1"/>
</dbReference>
<evidence type="ECO:0000313" key="3">
    <source>
        <dbReference type="Proteomes" id="UP000245207"/>
    </source>
</evidence>
<dbReference type="GO" id="GO:0034338">
    <property type="term" value="F:short-chain carboxylesterase activity"/>
    <property type="evidence" value="ECO:0007669"/>
    <property type="project" value="TreeGrafter"/>
</dbReference>
<dbReference type="Proteomes" id="UP000245207">
    <property type="component" value="Unassembled WGS sequence"/>
</dbReference>
<keyword evidence="3" id="KW-1185">Reference proteome</keyword>
<dbReference type="SUPFAM" id="SSF53474">
    <property type="entry name" value="alpha/beta-Hydrolases"/>
    <property type="match status" value="1"/>
</dbReference>
<evidence type="ECO:0000256" key="1">
    <source>
        <dbReference type="ARBA" id="ARBA00010884"/>
    </source>
</evidence>
<dbReference type="PANTHER" id="PTHR10794:SF92">
    <property type="entry name" value="EMBRYOGENESIS-ASSOCIATED PROTEIN EMB8"/>
    <property type="match status" value="1"/>
</dbReference>
<gene>
    <name evidence="2" type="ORF">CTI12_AA189400</name>
</gene>
<dbReference type="InterPro" id="IPR029058">
    <property type="entry name" value="AB_hydrolase_fold"/>
</dbReference>
<proteinExistence type="inferred from homology"/>
<comment type="similarity">
    <text evidence="1">Belongs to the AB hydrolase superfamily. AB hydrolase 4 family.</text>
</comment>
<dbReference type="OrthoDB" id="5954035at2759"/>
<dbReference type="InterPro" id="IPR050960">
    <property type="entry name" value="AB_hydrolase_4_sf"/>
</dbReference>
<reference evidence="2 3" key="1">
    <citation type="journal article" date="2018" name="Mol. Plant">
        <title>The genome of Artemisia annua provides insight into the evolution of Asteraceae family and artemisinin biosynthesis.</title>
        <authorList>
            <person name="Shen Q."/>
            <person name="Zhang L."/>
            <person name="Liao Z."/>
            <person name="Wang S."/>
            <person name="Yan T."/>
            <person name="Shi P."/>
            <person name="Liu M."/>
            <person name="Fu X."/>
            <person name="Pan Q."/>
            <person name="Wang Y."/>
            <person name="Lv Z."/>
            <person name="Lu X."/>
            <person name="Zhang F."/>
            <person name="Jiang W."/>
            <person name="Ma Y."/>
            <person name="Chen M."/>
            <person name="Hao X."/>
            <person name="Li L."/>
            <person name="Tang Y."/>
            <person name="Lv G."/>
            <person name="Zhou Y."/>
            <person name="Sun X."/>
            <person name="Brodelius P.E."/>
            <person name="Rose J.K.C."/>
            <person name="Tang K."/>
        </authorList>
    </citation>
    <scope>NUCLEOTIDE SEQUENCE [LARGE SCALE GENOMIC DNA]</scope>
    <source>
        <strain evidence="3">cv. Huhao1</strain>
        <tissue evidence="2">Leaf</tissue>
    </source>
</reference>
<dbReference type="GO" id="GO:0047372">
    <property type="term" value="F:monoacylglycerol lipase activity"/>
    <property type="evidence" value="ECO:0007669"/>
    <property type="project" value="TreeGrafter"/>
</dbReference>
<dbReference type="AlphaFoldDB" id="A0A2U1P6E5"/>
<comment type="caution">
    <text evidence="2">The sequence shown here is derived from an EMBL/GenBank/DDBJ whole genome shotgun (WGS) entry which is preliminary data.</text>
</comment>
<evidence type="ECO:0000313" key="2">
    <source>
        <dbReference type="EMBL" id="PWA81280.1"/>
    </source>
</evidence>
<keyword evidence="2" id="KW-0378">Hydrolase</keyword>
<dbReference type="PANTHER" id="PTHR10794">
    <property type="entry name" value="ABHYDROLASE DOMAIN-CONTAINING PROTEIN"/>
    <property type="match status" value="1"/>
</dbReference>
<dbReference type="STRING" id="35608.A0A2U1P6E5"/>
<accession>A0A2U1P6E5</accession>
<protein>
    <submittedName>
        <fullName evidence="2">Alpha/Beta hydrolase fold protein</fullName>
    </submittedName>
</protein>
<organism evidence="2 3">
    <name type="scientific">Artemisia annua</name>
    <name type="common">Sweet wormwood</name>
    <dbReference type="NCBI Taxonomy" id="35608"/>
    <lineage>
        <taxon>Eukaryota</taxon>
        <taxon>Viridiplantae</taxon>
        <taxon>Streptophyta</taxon>
        <taxon>Embryophyta</taxon>
        <taxon>Tracheophyta</taxon>
        <taxon>Spermatophyta</taxon>
        <taxon>Magnoliopsida</taxon>
        <taxon>eudicotyledons</taxon>
        <taxon>Gunneridae</taxon>
        <taxon>Pentapetalae</taxon>
        <taxon>asterids</taxon>
        <taxon>campanulids</taxon>
        <taxon>Asterales</taxon>
        <taxon>Asteraceae</taxon>
        <taxon>Asteroideae</taxon>
        <taxon>Anthemideae</taxon>
        <taxon>Artemisiinae</taxon>
        <taxon>Artemisia</taxon>
    </lineage>
</organism>
<name>A0A2U1P6E5_ARTAN</name>
<dbReference type="EMBL" id="PKPP01001611">
    <property type="protein sequence ID" value="PWA81280.1"/>
    <property type="molecule type" value="Genomic_DNA"/>
</dbReference>
<sequence>MDTAWNSETARDTSEKRFRDVSFAFPFPNGHAGLPGVSVHQWVRYRRCISTPDGGVLSLDWPSHFDDHLAYQHDGLDTTLLIIPGTAHGSMDPDVISIVSECLNRGCFPVVMNPRGCARSPLTTPRDILTARLFTAADSDDVDTAVHFINRARPWTSLMAVGLGYGANMLTKYLAEVGEDTPLTAATCLDNPFDLTVPSPDQHSLTRGFIEILQSNKDAQ</sequence>